<reference evidence="9" key="2">
    <citation type="submission" date="2021-11" db="EMBL/GenBank/DDBJ databases">
        <authorList>
            <consortium name="Genoscope - CEA"/>
            <person name="William W."/>
        </authorList>
    </citation>
    <scope>NUCLEOTIDE SEQUENCE</scope>
</reference>
<dbReference type="InterPro" id="IPR002376">
    <property type="entry name" value="Formyl_transf_N"/>
</dbReference>
<proteinExistence type="inferred from homology"/>
<dbReference type="GO" id="GO:0004479">
    <property type="term" value="F:methionyl-tRNA formyltransferase activity"/>
    <property type="evidence" value="ECO:0007669"/>
    <property type="project" value="UniProtKB-EC"/>
</dbReference>
<name>A0A7S4E762_9STRA</name>
<dbReference type="PANTHER" id="PTHR11138">
    <property type="entry name" value="METHIONYL-TRNA FORMYLTRANSFERASE"/>
    <property type="match status" value="1"/>
</dbReference>
<evidence type="ECO:0000256" key="4">
    <source>
        <dbReference type="ARBA" id="ARBA00022679"/>
    </source>
</evidence>
<keyword evidence="10" id="KW-1185">Reference proteome</keyword>
<comment type="similarity">
    <text evidence="1">Belongs to the Fmt family.</text>
</comment>
<dbReference type="EMBL" id="CAKKNE010000002">
    <property type="protein sequence ID" value="CAH0368109.1"/>
    <property type="molecule type" value="Genomic_DNA"/>
</dbReference>
<dbReference type="AlphaFoldDB" id="A0A7S4E762"/>
<dbReference type="SUPFAM" id="SSF50486">
    <property type="entry name" value="FMT C-terminal domain-like"/>
    <property type="match status" value="1"/>
</dbReference>
<dbReference type="InterPro" id="IPR005793">
    <property type="entry name" value="Formyl_trans_C"/>
</dbReference>
<dbReference type="InterPro" id="IPR036477">
    <property type="entry name" value="Formyl_transf_N_sf"/>
</dbReference>
<accession>A0A7S4E762</accession>
<sequence length="354" mass="38194">MMRLGLTLTVLRSARALRQLTRRHASASAGEKKRVVFLGSPGVAALTLGRLLDADSNFEVVAAVSQPPAPKGRKRVLQPCEVQALAEERGLRCLTPAKARDPDFLDELSALKPDVCVTAAYGQFLPKSFLSIPSLGTLNIHPSLLPRWRGAAPVQRSLENGDEKVGVTVLQTVLKMDAGPIAAQSVPRPVTEGDTAATLLDELFNEGCDLLINDVLPSLFDGSLEMREQNDDDVTEAPKLTKDEGFLNIHESPDARSVAEACRDKVRAFAPWPGTFLNVRAGDAAYRLKVLEARIGDAVDGVSYRKPALSIPCADGSVLDLLRVQPPNKKAMDAASFWNGLRGAELEFLGLEDP</sequence>
<dbReference type="InterPro" id="IPR005794">
    <property type="entry name" value="Fmt"/>
</dbReference>
<dbReference type="HAMAP" id="MF_00182">
    <property type="entry name" value="Formyl_trans"/>
    <property type="match status" value="1"/>
</dbReference>
<evidence type="ECO:0000259" key="7">
    <source>
        <dbReference type="Pfam" id="PF02911"/>
    </source>
</evidence>
<evidence type="ECO:0000256" key="2">
    <source>
        <dbReference type="ARBA" id="ARBA00012261"/>
    </source>
</evidence>
<feature type="domain" description="Formyl transferase C-terminal" evidence="7">
    <location>
        <begin position="259"/>
        <end position="341"/>
    </location>
</feature>
<evidence type="ECO:0000256" key="3">
    <source>
        <dbReference type="ARBA" id="ARBA00014185"/>
    </source>
</evidence>
<evidence type="ECO:0000313" key="8">
    <source>
        <dbReference type="EMBL" id="CAE0693808.1"/>
    </source>
</evidence>
<dbReference type="Gene3D" id="3.40.50.12230">
    <property type="match status" value="1"/>
</dbReference>
<reference evidence="8" key="1">
    <citation type="submission" date="2021-01" db="EMBL/GenBank/DDBJ databases">
        <authorList>
            <person name="Corre E."/>
            <person name="Pelletier E."/>
            <person name="Niang G."/>
            <person name="Scheremetjew M."/>
            <person name="Finn R."/>
            <person name="Kale V."/>
            <person name="Holt S."/>
            <person name="Cochrane G."/>
            <person name="Meng A."/>
            <person name="Brown T."/>
            <person name="Cohen L."/>
        </authorList>
    </citation>
    <scope>NUCLEOTIDE SEQUENCE</scope>
    <source>
        <strain evidence="8">CCMP1756</strain>
    </source>
</reference>
<gene>
    <name evidence="8" type="ORF">PCAL00307_LOCUS9244</name>
    <name evidence="9" type="ORF">PECAL_2P11590</name>
</gene>
<keyword evidence="4" id="KW-0808">Transferase</keyword>
<dbReference type="Pfam" id="PF02911">
    <property type="entry name" value="Formyl_trans_C"/>
    <property type="match status" value="1"/>
</dbReference>
<feature type="domain" description="Formyl transferase N-terminal" evidence="6">
    <location>
        <begin position="33"/>
        <end position="211"/>
    </location>
</feature>
<organism evidence="8">
    <name type="scientific">Pelagomonas calceolata</name>
    <dbReference type="NCBI Taxonomy" id="35677"/>
    <lineage>
        <taxon>Eukaryota</taxon>
        <taxon>Sar</taxon>
        <taxon>Stramenopiles</taxon>
        <taxon>Ochrophyta</taxon>
        <taxon>Pelagophyceae</taxon>
        <taxon>Pelagomonadales</taxon>
        <taxon>Pelagomonadaceae</taxon>
        <taxon>Pelagomonas</taxon>
    </lineage>
</organism>
<dbReference type="EMBL" id="HBIW01010831">
    <property type="protein sequence ID" value="CAE0693808.1"/>
    <property type="molecule type" value="Transcribed_RNA"/>
</dbReference>
<evidence type="ECO:0000313" key="9">
    <source>
        <dbReference type="EMBL" id="CAH0368109.1"/>
    </source>
</evidence>
<dbReference type="InterPro" id="IPR011034">
    <property type="entry name" value="Formyl_transferase-like_C_sf"/>
</dbReference>
<evidence type="ECO:0000256" key="5">
    <source>
        <dbReference type="ARBA" id="ARBA00022917"/>
    </source>
</evidence>
<protein>
    <recommendedName>
        <fullName evidence="3">Methionyl-tRNA formyltransferase, mitochondrial</fullName>
        <ecNumber evidence="2">2.1.2.9</ecNumber>
    </recommendedName>
</protein>
<keyword evidence="5" id="KW-0648">Protein biosynthesis</keyword>
<dbReference type="SUPFAM" id="SSF53328">
    <property type="entry name" value="Formyltransferase"/>
    <property type="match status" value="1"/>
</dbReference>
<dbReference type="InterPro" id="IPR041711">
    <property type="entry name" value="Met-tRNA-FMT_N"/>
</dbReference>
<evidence type="ECO:0000313" key="10">
    <source>
        <dbReference type="Proteomes" id="UP000789595"/>
    </source>
</evidence>
<evidence type="ECO:0000256" key="1">
    <source>
        <dbReference type="ARBA" id="ARBA00010699"/>
    </source>
</evidence>
<dbReference type="Pfam" id="PF00551">
    <property type="entry name" value="Formyl_trans_N"/>
    <property type="match status" value="1"/>
</dbReference>
<dbReference type="EC" id="2.1.2.9" evidence="2"/>
<dbReference type="OrthoDB" id="10268103at2759"/>
<dbReference type="PANTHER" id="PTHR11138:SF5">
    <property type="entry name" value="METHIONYL-TRNA FORMYLTRANSFERASE, MITOCHONDRIAL"/>
    <property type="match status" value="1"/>
</dbReference>
<dbReference type="NCBIfam" id="TIGR00460">
    <property type="entry name" value="fmt"/>
    <property type="match status" value="1"/>
</dbReference>
<dbReference type="CDD" id="cd08704">
    <property type="entry name" value="Met_tRNA_FMT_C"/>
    <property type="match status" value="1"/>
</dbReference>
<evidence type="ECO:0000259" key="6">
    <source>
        <dbReference type="Pfam" id="PF00551"/>
    </source>
</evidence>
<dbReference type="GO" id="GO:0005739">
    <property type="term" value="C:mitochondrion"/>
    <property type="evidence" value="ECO:0007669"/>
    <property type="project" value="TreeGrafter"/>
</dbReference>
<dbReference type="Proteomes" id="UP000789595">
    <property type="component" value="Unassembled WGS sequence"/>
</dbReference>
<dbReference type="InterPro" id="IPR044135">
    <property type="entry name" value="Met-tRNA-FMT_C"/>
</dbReference>
<dbReference type="CDD" id="cd08646">
    <property type="entry name" value="FMT_core_Met-tRNA-FMT_N"/>
    <property type="match status" value="1"/>
</dbReference>